<keyword evidence="2" id="KW-0238">DNA-binding</keyword>
<dbReference type="InterPro" id="IPR036390">
    <property type="entry name" value="WH_DNA-bd_sf"/>
</dbReference>
<dbReference type="GO" id="GO:0003700">
    <property type="term" value="F:DNA-binding transcription factor activity"/>
    <property type="evidence" value="ECO:0007669"/>
    <property type="project" value="InterPro"/>
</dbReference>
<gene>
    <name evidence="2" type="ORF">GGR23_002974</name>
</gene>
<dbReference type="SUPFAM" id="SSF46785">
    <property type="entry name" value="Winged helix' DNA-binding domain"/>
    <property type="match status" value="1"/>
</dbReference>
<organism evidence="2 3">
    <name type="scientific">Gellertiella hungarica</name>
    <dbReference type="NCBI Taxonomy" id="1572859"/>
    <lineage>
        <taxon>Bacteria</taxon>
        <taxon>Pseudomonadati</taxon>
        <taxon>Pseudomonadota</taxon>
        <taxon>Alphaproteobacteria</taxon>
        <taxon>Hyphomicrobiales</taxon>
        <taxon>Rhizobiaceae</taxon>
        <taxon>Gellertiella</taxon>
    </lineage>
</organism>
<dbReference type="Proteomes" id="UP000528286">
    <property type="component" value="Unassembled WGS sequence"/>
</dbReference>
<evidence type="ECO:0000313" key="2">
    <source>
        <dbReference type="EMBL" id="MBB4065767.1"/>
    </source>
</evidence>
<dbReference type="EMBL" id="JACIEZ010000005">
    <property type="protein sequence ID" value="MBB4065767.1"/>
    <property type="molecule type" value="Genomic_DNA"/>
</dbReference>
<sequence length="159" mass="17473">MSSRENPPPPIPFSTTLHVRDHCLCFQAQRAARELARTFDLAFQPLGLTNGQFSLMMALNRPQPPALGQLAGELRVDRTTLTAAVKVLERRRLVAGSRDPENRRVQRLSLTPEGYALLQLALPIWERTLARIAGPALQDQSATGEALRSLADRAAAARA</sequence>
<dbReference type="Gene3D" id="1.10.10.10">
    <property type="entry name" value="Winged helix-like DNA-binding domain superfamily/Winged helix DNA-binding domain"/>
    <property type="match status" value="1"/>
</dbReference>
<name>A0A7W6NLW9_9HYPH</name>
<dbReference type="PANTHER" id="PTHR33164">
    <property type="entry name" value="TRANSCRIPTIONAL REGULATOR, MARR FAMILY"/>
    <property type="match status" value="1"/>
</dbReference>
<dbReference type="PROSITE" id="PS50995">
    <property type="entry name" value="HTH_MARR_2"/>
    <property type="match status" value="1"/>
</dbReference>
<evidence type="ECO:0000259" key="1">
    <source>
        <dbReference type="PROSITE" id="PS50995"/>
    </source>
</evidence>
<accession>A0A7W6NLW9</accession>
<dbReference type="RefSeq" id="WP_183367044.1">
    <property type="nucleotide sequence ID" value="NZ_JACIEZ010000005.1"/>
</dbReference>
<dbReference type="GO" id="GO:0003677">
    <property type="term" value="F:DNA binding"/>
    <property type="evidence" value="ECO:0007669"/>
    <property type="project" value="UniProtKB-KW"/>
</dbReference>
<protein>
    <submittedName>
        <fullName evidence="2">DNA-binding MarR family transcriptional regulator</fullName>
    </submittedName>
</protein>
<dbReference type="InterPro" id="IPR000835">
    <property type="entry name" value="HTH_MarR-typ"/>
</dbReference>
<dbReference type="InterPro" id="IPR036388">
    <property type="entry name" value="WH-like_DNA-bd_sf"/>
</dbReference>
<dbReference type="AlphaFoldDB" id="A0A7W6NLW9"/>
<dbReference type="InterPro" id="IPR039422">
    <property type="entry name" value="MarR/SlyA-like"/>
</dbReference>
<feature type="domain" description="HTH marR-type" evidence="1">
    <location>
        <begin position="21"/>
        <end position="156"/>
    </location>
</feature>
<comment type="caution">
    <text evidence="2">The sequence shown here is derived from an EMBL/GenBank/DDBJ whole genome shotgun (WGS) entry which is preliminary data.</text>
</comment>
<reference evidence="2 3" key="1">
    <citation type="submission" date="2020-08" db="EMBL/GenBank/DDBJ databases">
        <title>Genomic Encyclopedia of Type Strains, Phase IV (KMG-IV): sequencing the most valuable type-strain genomes for metagenomic binning, comparative biology and taxonomic classification.</title>
        <authorList>
            <person name="Goeker M."/>
        </authorList>
    </citation>
    <scope>NUCLEOTIDE SEQUENCE [LARGE SCALE GENOMIC DNA]</scope>
    <source>
        <strain evidence="2 3">DSM 29853</strain>
    </source>
</reference>
<dbReference type="SMART" id="SM00347">
    <property type="entry name" value="HTH_MARR"/>
    <property type="match status" value="1"/>
</dbReference>
<dbReference type="GO" id="GO:0006950">
    <property type="term" value="P:response to stress"/>
    <property type="evidence" value="ECO:0007669"/>
    <property type="project" value="TreeGrafter"/>
</dbReference>
<evidence type="ECO:0000313" key="3">
    <source>
        <dbReference type="Proteomes" id="UP000528286"/>
    </source>
</evidence>
<keyword evidence="3" id="KW-1185">Reference proteome</keyword>
<dbReference type="PANTHER" id="PTHR33164:SF105">
    <property type="entry name" value="TRANSCRIPTIONAL REPRESSOR PROTEIN-RELATED"/>
    <property type="match status" value="1"/>
</dbReference>
<dbReference type="Pfam" id="PF01047">
    <property type="entry name" value="MarR"/>
    <property type="match status" value="1"/>
</dbReference>
<proteinExistence type="predicted"/>